<comment type="caution">
    <text evidence="1">The sequence shown here is derived from an EMBL/GenBank/DDBJ whole genome shotgun (WGS) entry which is preliminary data.</text>
</comment>
<dbReference type="AlphaFoldDB" id="A0A4Y2K499"/>
<reference evidence="1 2" key="1">
    <citation type="journal article" date="2019" name="Sci. Rep.">
        <title>Orb-weaving spider Araneus ventricosus genome elucidates the spidroin gene catalogue.</title>
        <authorList>
            <person name="Kono N."/>
            <person name="Nakamura H."/>
            <person name="Ohtoshi R."/>
            <person name="Moran D.A.P."/>
            <person name="Shinohara A."/>
            <person name="Yoshida Y."/>
            <person name="Fujiwara M."/>
            <person name="Mori M."/>
            <person name="Tomita M."/>
            <person name="Arakawa K."/>
        </authorList>
    </citation>
    <scope>NUCLEOTIDE SEQUENCE [LARGE SCALE GENOMIC DNA]</scope>
</reference>
<protein>
    <submittedName>
        <fullName evidence="1">Uncharacterized protein</fullName>
    </submittedName>
</protein>
<dbReference type="EMBL" id="BGPR01004162">
    <property type="protein sequence ID" value="GBM96635.1"/>
    <property type="molecule type" value="Genomic_DNA"/>
</dbReference>
<organism evidence="1 2">
    <name type="scientific">Araneus ventricosus</name>
    <name type="common">Orbweaver spider</name>
    <name type="synonym">Epeira ventricosa</name>
    <dbReference type="NCBI Taxonomy" id="182803"/>
    <lineage>
        <taxon>Eukaryota</taxon>
        <taxon>Metazoa</taxon>
        <taxon>Ecdysozoa</taxon>
        <taxon>Arthropoda</taxon>
        <taxon>Chelicerata</taxon>
        <taxon>Arachnida</taxon>
        <taxon>Araneae</taxon>
        <taxon>Araneomorphae</taxon>
        <taxon>Entelegynae</taxon>
        <taxon>Araneoidea</taxon>
        <taxon>Araneidae</taxon>
        <taxon>Araneus</taxon>
    </lineage>
</organism>
<dbReference type="Proteomes" id="UP000499080">
    <property type="component" value="Unassembled WGS sequence"/>
</dbReference>
<sequence>MPKRPSSSETFRIPSIISIRLSKRILKLAALALSFLPTFSKQVSADPFLASAGLDEDRGVRGSLPPAWLLLFLLVLWVSPDLQEAASSGFVFIGDWLIKCCRACDRFFVGKLLGCVTPEPPAALVWVRFGNFNFYEVAMAI</sequence>
<evidence type="ECO:0000313" key="2">
    <source>
        <dbReference type="Proteomes" id="UP000499080"/>
    </source>
</evidence>
<gene>
    <name evidence="1" type="ORF">AVEN_15667_1</name>
</gene>
<evidence type="ECO:0000313" key="1">
    <source>
        <dbReference type="EMBL" id="GBM96635.1"/>
    </source>
</evidence>
<proteinExistence type="predicted"/>
<keyword evidence="2" id="KW-1185">Reference proteome</keyword>
<name>A0A4Y2K499_ARAVE</name>
<accession>A0A4Y2K499</accession>